<dbReference type="EMBL" id="JABEZU010000002">
    <property type="protein sequence ID" value="NOV97391.1"/>
    <property type="molecule type" value="Genomic_DNA"/>
</dbReference>
<dbReference type="InterPro" id="IPR003675">
    <property type="entry name" value="Rce1/LyrA-like_dom"/>
</dbReference>
<feature type="transmembrane region" description="Helical" evidence="1">
    <location>
        <begin position="162"/>
        <end position="182"/>
    </location>
</feature>
<accession>A0ABX2A481</accession>
<protein>
    <recommendedName>
        <fullName evidence="2">CAAX prenyl protease 2/Lysostaphin resistance protein A-like domain-containing protein</fullName>
    </recommendedName>
</protein>
<feature type="transmembrane region" description="Helical" evidence="1">
    <location>
        <begin position="213"/>
        <end position="231"/>
    </location>
</feature>
<reference evidence="3 4" key="1">
    <citation type="submission" date="2020-05" db="EMBL/GenBank/DDBJ databases">
        <title>Genomic Encyclopedia of Type Strains, Phase III (KMG-III): the genomes of soil and plant-associated and newly described type strains.</title>
        <authorList>
            <person name="Whitman W."/>
        </authorList>
    </citation>
    <scope>NUCLEOTIDE SEQUENCE [LARGE SCALE GENOMIC DNA]</scope>
    <source>
        <strain evidence="3 4">KCTC 19046</strain>
    </source>
</reference>
<comment type="caution">
    <text evidence="3">The sequence shown here is derived from an EMBL/GenBank/DDBJ whole genome shotgun (WGS) entry which is preliminary data.</text>
</comment>
<name>A0ABX2A481_9MICO</name>
<evidence type="ECO:0000313" key="3">
    <source>
        <dbReference type="EMBL" id="NOV97391.1"/>
    </source>
</evidence>
<organism evidence="3 4">
    <name type="scientific">Isoptericola halotolerans</name>
    <dbReference type="NCBI Taxonomy" id="300560"/>
    <lineage>
        <taxon>Bacteria</taxon>
        <taxon>Bacillati</taxon>
        <taxon>Actinomycetota</taxon>
        <taxon>Actinomycetes</taxon>
        <taxon>Micrococcales</taxon>
        <taxon>Promicromonosporaceae</taxon>
        <taxon>Isoptericola</taxon>
    </lineage>
</organism>
<feature type="transmembrane region" description="Helical" evidence="1">
    <location>
        <begin position="89"/>
        <end position="113"/>
    </location>
</feature>
<keyword evidence="1" id="KW-0472">Membrane</keyword>
<feature type="transmembrane region" description="Helical" evidence="1">
    <location>
        <begin position="12"/>
        <end position="33"/>
    </location>
</feature>
<evidence type="ECO:0000259" key="2">
    <source>
        <dbReference type="Pfam" id="PF02517"/>
    </source>
</evidence>
<dbReference type="Pfam" id="PF02517">
    <property type="entry name" value="Rce1-like"/>
    <property type="match status" value="1"/>
</dbReference>
<keyword evidence="1" id="KW-0812">Transmembrane</keyword>
<feature type="transmembrane region" description="Helical" evidence="1">
    <location>
        <begin position="243"/>
        <end position="262"/>
    </location>
</feature>
<feature type="transmembrane region" description="Helical" evidence="1">
    <location>
        <begin position="188"/>
        <end position="206"/>
    </location>
</feature>
<dbReference type="RefSeq" id="WP_171783607.1">
    <property type="nucleotide sequence ID" value="NZ_BAAAML010000006.1"/>
</dbReference>
<keyword evidence="1" id="KW-1133">Transmembrane helix</keyword>
<dbReference type="PANTHER" id="PTHR39430">
    <property type="entry name" value="MEMBRANE-ASSOCIATED PROTEASE-RELATED"/>
    <property type="match status" value="1"/>
</dbReference>
<feature type="transmembrane region" description="Helical" evidence="1">
    <location>
        <begin position="119"/>
        <end position="141"/>
    </location>
</feature>
<feature type="transmembrane region" description="Helical" evidence="1">
    <location>
        <begin position="45"/>
        <end position="65"/>
    </location>
</feature>
<dbReference type="PANTHER" id="PTHR39430:SF1">
    <property type="entry name" value="PROTEASE"/>
    <property type="match status" value="1"/>
</dbReference>
<evidence type="ECO:0000256" key="1">
    <source>
        <dbReference type="SAM" id="Phobius"/>
    </source>
</evidence>
<gene>
    <name evidence="3" type="ORF">HDG69_001966</name>
</gene>
<keyword evidence="4" id="KW-1185">Reference proteome</keyword>
<proteinExistence type="predicted"/>
<dbReference type="Proteomes" id="UP000757540">
    <property type="component" value="Unassembled WGS sequence"/>
</dbReference>
<evidence type="ECO:0000313" key="4">
    <source>
        <dbReference type="Proteomes" id="UP000757540"/>
    </source>
</evidence>
<feature type="domain" description="CAAX prenyl protease 2/Lysostaphin resistance protein A-like" evidence="2">
    <location>
        <begin position="127"/>
        <end position="225"/>
    </location>
</feature>
<sequence length="275" mass="29571">MTTTTTARGAPLVVRLLAVLVGATAIWAAMGWINDALFADDLTIPVRFLNAALISGLAVPMVVLARRHLDRRPFGGLGLDPWRRAGRPFLVGVAAFALPSALGLGVALLTGWVDLQPQVPWATIVGWAALRVVLVFFFEALPEELIFRGHLQRNLTTAMPPWVAAIVQAVLFSVFGTGLWVATEGWGVLAERGVMFFAVGVVLGLLRIQTGSLWTPIGFHVAFQVVAQSVLGERLSTSNESGLMLAAVISSFVLATTVAAFLDPRDVNWSHREPE</sequence>